<accession>A0AAW6GHK3</accession>
<dbReference type="Pfam" id="PF18818">
    <property type="entry name" value="MPTase-PolyVal"/>
    <property type="match status" value="1"/>
</dbReference>
<name>A0AAW6GHK3_BACUN</name>
<dbReference type="GO" id="GO:0003697">
    <property type="term" value="F:single-stranded DNA binding"/>
    <property type="evidence" value="ECO:0007669"/>
    <property type="project" value="InterPro"/>
</dbReference>
<dbReference type="AlphaFoldDB" id="A0AAW6GHK3"/>
<dbReference type="InterPro" id="IPR013610">
    <property type="entry name" value="ArdC_N"/>
</dbReference>
<evidence type="ECO:0000313" key="4">
    <source>
        <dbReference type="Proteomes" id="UP001214113"/>
    </source>
</evidence>
<feature type="domain" description="Polyvalent protein metallopeptidase" evidence="2">
    <location>
        <begin position="190"/>
        <end position="295"/>
    </location>
</feature>
<feature type="domain" description="N-terminal" evidence="1">
    <location>
        <begin position="9"/>
        <end position="136"/>
    </location>
</feature>
<organism evidence="3 4">
    <name type="scientific">Bacteroides uniformis</name>
    <dbReference type="NCBI Taxonomy" id="820"/>
    <lineage>
        <taxon>Bacteria</taxon>
        <taxon>Pseudomonadati</taxon>
        <taxon>Bacteroidota</taxon>
        <taxon>Bacteroidia</taxon>
        <taxon>Bacteroidales</taxon>
        <taxon>Bacteroidaceae</taxon>
        <taxon>Bacteroides</taxon>
    </lineage>
</organism>
<dbReference type="Pfam" id="PF08401">
    <property type="entry name" value="ArdcN"/>
    <property type="match status" value="1"/>
</dbReference>
<dbReference type="Proteomes" id="UP001214113">
    <property type="component" value="Unassembled WGS sequence"/>
</dbReference>
<evidence type="ECO:0000259" key="2">
    <source>
        <dbReference type="Pfam" id="PF18818"/>
    </source>
</evidence>
<evidence type="ECO:0000313" key="3">
    <source>
        <dbReference type="EMBL" id="MDC1857039.1"/>
    </source>
</evidence>
<sequence>MKNENPALEKYAELMIEKMKEVHSSNWTKPWFTSRFKGFPQNLIGRLYNNQNKVVLYFICDKYKYNTPIFVTFNQARNEKIQVLKGAKAFPISYYDLIIKDKIAGKRVTREFYKNLSPAEQEKYKVIPFLKYYNVFNLDQTNYSEVYPEKWNALVKEFGLNINSDNNFRNALLDSVIEKQTWLCPITLKEQDGAFYSPSKDSITLPERYQFIDGKEFYYTALHEMAHSTGHPERLARIFGPFGSAEYAREELIAELSAAVAGRDLGMAVTPRKENAQYLDGWCSRISSDPRFIMTVLNDVNKAVTSLEEGIGLNQEHEDSTEKQNQIPVMTEDEYLASKGYENPFYSVPTTHKGNLRTQHQQNLLSSISITRSNKYEAERNVLKEEYRAMLSRGEIRQPTKTERIIKAANGHPDLESTQAARRMAMATGINWKSEKNGLPVIHHYYCDQHGQLHARFYCKDEMQDRMVWKSGNDYILCTGSRSGGDYTEHILPTKEILRIKELNTVELQSSGCRSLLNDSSGEFYIEDKSTGKIEALTASNIDLGKQPPEAIKKLLSGQQTEMFPQSGATQIMRLSKSPIGWTLKTEKQSFNTIDNTIEI</sequence>
<dbReference type="InterPro" id="IPR041459">
    <property type="entry name" value="MPTase-PolyVal"/>
</dbReference>
<gene>
    <name evidence="3" type="ORF">POZ22_19980</name>
</gene>
<dbReference type="EMBL" id="JAQNSB010000044">
    <property type="protein sequence ID" value="MDC1857039.1"/>
    <property type="molecule type" value="Genomic_DNA"/>
</dbReference>
<reference evidence="3" key="1">
    <citation type="submission" date="2022-10" db="EMBL/GenBank/DDBJ databases">
        <title>Human gut microbiome strain richness.</title>
        <authorList>
            <person name="Chen-Liaw A."/>
        </authorList>
    </citation>
    <scope>NUCLEOTIDE SEQUENCE</scope>
    <source>
        <strain evidence="3">BSD2780061687st1_G10_BSD2780061687b_171204</strain>
    </source>
</reference>
<comment type="caution">
    <text evidence="3">The sequence shown here is derived from an EMBL/GenBank/DDBJ whole genome shotgun (WGS) entry which is preliminary data.</text>
</comment>
<evidence type="ECO:0000259" key="1">
    <source>
        <dbReference type="Pfam" id="PF08401"/>
    </source>
</evidence>
<proteinExistence type="predicted"/>
<dbReference type="RefSeq" id="WP_272196334.1">
    <property type="nucleotide sequence ID" value="NZ_JAQNSB010000044.1"/>
</dbReference>
<protein>
    <submittedName>
        <fullName evidence="3">Zincin-like metallopeptidase domain-containing protein</fullName>
    </submittedName>
</protein>